<proteinExistence type="predicted"/>
<dbReference type="EnsemblMetazoa" id="SSS_4440s_mrna">
    <property type="protein sequence ID" value="KAF7492850.1"/>
    <property type="gene ID" value="SSS_4440"/>
</dbReference>
<gene>
    <name evidence="2" type="ORF">SSS_4440</name>
</gene>
<dbReference type="OrthoDB" id="77522at2759"/>
<organism evidence="2">
    <name type="scientific">Sarcoptes scabiei</name>
    <name type="common">Itch mite</name>
    <name type="synonym">Acarus scabiei</name>
    <dbReference type="NCBI Taxonomy" id="52283"/>
    <lineage>
        <taxon>Eukaryota</taxon>
        <taxon>Metazoa</taxon>
        <taxon>Ecdysozoa</taxon>
        <taxon>Arthropoda</taxon>
        <taxon>Chelicerata</taxon>
        <taxon>Arachnida</taxon>
        <taxon>Acari</taxon>
        <taxon>Acariformes</taxon>
        <taxon>Sarcoptiformes</taxon>
        <taxon>Astigmata</taxon>
        <taxon>Psoroptidia</taxon>
        <taxon>Sarcoptoidea</taxon>
        <taxon>Sarcoptidae</taxon>
        <taxon>Sarcoptinae</taxon>
        <taxon>Sarcoptes</taxon>
    </lineage>
</organism>
<sequence length="278" mass="31864">MMEMVSEIEERNLCECSKQLHHLDRKNFSRLLDLITKCYRERSKENVDNLSLDDDRGDHQAKSSSLSSSTSTSLAFTEISNILTADELDELIGMFRCSSSTAKSVTAAETITASISSSPYSKESGLGSKKSSIELVFKTLFQLFDYYQNQQAKIIVNELRTKLNQAGFNRFFIEVFSKFLSKIGSDPNQIESLMPTKVLKNLDYRIKIQNEHSMRAQTKSPLAEIDFELQNVVEDSDCDRNEIGDRFSIIFDHQELLEFYDQIETIQTEIDRLYFSSS</sequence>
<reference evidence="3" key="3">
    <citation type="submission" date="2022-06" db="UniProtKB">
        <authorList>
            <consortium name="EnsemblMetazoa"/>
        </authorList>
    </citation>
    <scope>IDENTIFICATION</scope>
</reference>
<evidence type="ECO:0000313" key="4">
    <source>
        <dbReference type="Proteomes" id="UP000070412"/>
    </source>
</evidence>
<feature type="domain" description="COMM" evidence="1">
    <location>
        <begin position="198"/>
        <end position="274"/>
    </location>
</feature>
<reference evidence="4" key="1">
    <citation type="journal article" date="2020" name="PLoS Negl. Trop. Dis.">
        <title>High-quality nuclear genome for Sarcoptes scabiei-A critical resource for a neglected parasite.</title>
        <authorList>
            <person name="Korhonen P.K."/>
            <person name="Gasser R.B."/>
            <person name="Ma G."/>
            <person name="Wang T."/>
            <person name="Stroehlein A.J."/>
            <person name="Young N.D."/>
            <person name="Ang C.S."/>
            <person name="Fernando D.D."/>
            <person name="Lu H.C."/>
            <person name="Taylor S."/>
            <person name="Reynolds S.L."/>
            <person name="Mofiz E."/>
            <person name="Najaraj S.H."/>
            <person name="Gowda H."/>
            <person name="Madugundu A."/>
            <person name="Renuse S."/>
            <person name="Holt D."/>
            <person name="Pandey A."/>
            <person name="Papenfuss A.T."/>
            <person name="Fischer K."/>
        </authorList>
    </citation>
    <scope>NUCLEOTIDE SEQUENCE [LARGE SCALE GENOMIC DNA]</scope>
</reference>
<name>A0A834R9Y8_SARSC</name>
<keyword evidence="4" id="KW-1185">Reference proteome</keyword>
<dbReference type="EMBL" id="WVUK01000056">
    <property type="protein sequence ID" value="KAF7492850.1"/>
    <property type="molecule type" value="Genomic_DNA"/>
</dbReference>
<evidence type="ECO:0000313" key="2">
    <source>
        <dbReference type="EMBL" id="KAF7492850.1"/>
    </source>
</evidence>
<dbReference type="InterPro" id="IPR017920">
    <property type="entry name" value="COMM"/>
</dbReference>
<accession>A0A834R9Y8</accession>
<dbReference type="AlphaFoldDB" id="A0A834R9Y8"/>
<evidence type="ECO:0000313" key="3">
    <source>
        <dbReference type="EnsemblMetazoa" id="KAF7492850.1"/>
    </source>
</evidence>
<evidence type="ECO:0000259" key="1">
    <source>
        <dbReference type="PROSITE" id="PS51269"/>
    </source>
</evidence>
<dbReference type="PROSITE" id="PS51269">
    <property type="entry name" value="COMM"/>
    <property type="match status" value="1"/>
</dbReference>
<reference evidence="2" key="2">
    <citation type="submission" date="2020-01" db="EMBL/GenBank/DDBJ databases">
        <authorList>
            <person name="Korhonen P.K.K."/>
            <person name="Guangxu M.G."/>
            <person name="Wang T.W."/>
            <person name="Stroehlein A.J.S."/>
            <person name="Young N.D."/>
            <person name="Ang C.-S.A."/>
            <person name="Fernando D.W.F."/>
            <person name="Lu H.L."/>
            <person name="Taylor S.T."/>
            <person name="Ehtesham M.E.M."/>
            <person name="Najaraj S.H.N."/>
            <person name="Harsha G.H.G."/>
            <person name="Madugundu A.M."/>
            <person name="Renuse S.R."/>
            <person name="Holt D.H."/>
            <person name="Pandey A.P."/>
            <person name="Papenfuss A.P."/>
            <person name="Gasser R.B.G."/>
            <person name="Fischer K.F."/>
        </authorList>
    </citation>
    <scope>NUCLEOTIDE SEQUENCE</scope>
    <source>
        <strain evidence="2">SSS_KF_BRIS2020</strain>
    </source>
</reference>
<protein>
    <recommendedName>
        <fullName evidence="1">COMM domain-containing protein</fullName>
    </recommendedName>
</protein>
<dbReference type="Proteomes" id="UP000070412">
    <property type="component" value="Unassembled WGS sequence"/>
</dbReference>